<dbReference type="KEGG" id="tfl:RPIT_01270"/>
<gene>
    <name evidence="7" type="ORF">RPIT_01270</name>
</gene>
<dbReference type="SUPFAM" id="SSF55594">
    <property type="entry name" value="HPr-like"/>
    <property type="match status" value="1"/>
</dbReference>
<dbReference type="AlphaFoldDB" id="A0A1Q2CC39"/>
<proteinExistence type="predicted"/>
<dbReference type="EMBL" id="CP019605">
    <property type="protein sequence ID" value="AQP43615.1"/>
    <property type="molecule type" value="Genomic_DNA"/>
</dbReference>
<dbReference type="InterPro" id="IPR050399">
    <property type="entry name" value="HPr"/>
</dbReference>
<protein>
    <recommendedName>
        <fullName evidence="3">Phosphocarrier protein HPr</fullName>
    </recommendedName>
</protein>
<feature type="domain" description="HPr" evidence="6">
    <location>
        <begin position="1"/>
        <end position="89"/>
    </location>
</feature>
<evidence type="ECO:0000256" key="2">
    <source>
        <dbReference type="ARBA" id="ARBA00004496"/>
    </source>
</evidence>
<dbReference type="GO" id="GO:0009401">
    <property type="term" value="P:phosphoenolpyruvate-dependent sugar phosphotransferase system"/>
    <property type="evidence" value="ECO:0007669"/>
    <property type="project" value="UniProtKB-KW"/>
</dbReference>
<comment type="subcellular location">
    <subcellularLocation>
        <location evidence="2">Cytoplasm</location>
    </subcellularLocation>
</comment>
<dbReference type="NCBIfam" id="TIGR01003">
    <property type="entry name" value="PTS_HPr_family"/>
    <property type="match status" value="1"/>
</dbReference>
<keyword evidence="4" id="KW-0963">Cytoplasm</keyword>
<evidence type="ECO:0000256" key="4">
    <source>
        <dbReference type="ARBA" id="ARBA00022490"/>
    </source>
</evidence>
<dbReference type="PROSITE" id="PS00369">
    <property type="entry name" value="PTS_HPR_HIS"/>
    <property type="match status" value="1"/>
</dbReference>
<dbReference type="PANTHER" id="PTHR33705:SF2">
    <property type="entry name" value="PHOSPHOCARRIER PROTEIN NPR"/>
    <property type="match status" value="1"/>
</dbReference>
<dbReference type="PROSITE" id="PS51350">
    <property type="entry name" value="PTS_HPR_DOM"/>
    <property type="match status" value="1"/>
</dbReference>
<keyword evidence="8" id="KW-1185">Reference proteome</keyword>
<evidence type="ECO:0000259" key="6">
    <source>
        <dbReference type="PROSITE" id="PS51350"/>
    </source>
</evidence>
<dbReference type="InterPro" id="IPR000032">
    <property type="entry name" value="HPr-like"/>
</dbReference>
<dbReference type="Proteomes" id="UP000188324">
    <property type="component" value="Chromosome"/>
</dbReference>
<evidence type="ECO:0000313" key="7">
    <source>
        <dbReference type="EMBL" id="AQP43615.1"/>
    </source>
</evidence>
<dbReference type="Gene3D" id="3.30.1340.10">
    <property type="entry name" value="HPr-like"/>
    <property type="match status" value="1"/>
</dbReference>
<dbReference type="PANTHER" id="PTHR33705">
    <property type="entry name" value="PHOSPHOCARRIER PROTEIN HPR"/>
    <property type="match status" value="1"/>
</dbReference>
<dbReference type="PRINTS" id="PR00107">
    <property type="entry name" value="PHOSPHOCPHPR"/>
</dbReference>
<reference evidence="7 8" key="1">
    <citation type="journal article" date="2016" name="Int. J. Syst. Evol. Microbiol.">
        <title>Tessaracoccus flavus sp. nov., isolated from the drainage system of a lindane-producing factory.</title>
        <authorList>
            <person name="Kumari R."/>
            <person name="Singh P."/>
            <person name="Schumann P."/>
            <person name="Lal R."/>
        </authorList>
    </citation>
    <scope>NUCLEOTIDE SEQUENCE [LARGE SCALE GENOMIC DNA]</scope>
    <source>
        <strain evidence="7 8">RP1T</strain>
    </source>
</reference>
<dbReference type="CDD" id="cd00367">
    <property type="entry name" value="PTS-HPr_like"/>
    <property type="match status" value="1"/>
</dbReference>
<evidence type="ECO:0000256" key="3">
    <source>
        <dbReference type="ARBA" id="ARBA00020422"/>
    </source>
</evidence>
<comment type="function">
    <text evidence="1">General (non sugar-specific) component of the phosphoenolpyruvate-dependent sugar phosphotransferase system (sugar PTS). This major carbohydrate active-transport system catalyzes the phosphorylation of incoming sugar substrates concomitantly with their translocation across the cell membrane. The phosphoryl group from phosphoenolpyruvate (PEP) is transferred to the phosphoryl carrier protein HPr by enzyme I. Phospho-HPr then transfers it to the PTS EIIA domain.</text>
</comment>
<dbReference type="InterPro" id="IPR001020">
    <property type="entry name" value="PTS_HPr_His_P_site"/>
</dbReference>
<dbReference type="OrthoDB" id="9809047at2"/>
<dbReference type="InterPro" id="IPR035895">
    <property type="entry name" value="HPr-like_sf"/>
</dbReference>
<sequence length="89" mass="9369">MPSREATVASAVGLHARPASLFVQEVARLDVPVKIHKEGKRAVDAKSMLGVMTLGARCGDVVTLTAEGDGAEEALDRLVAFLEIDHDAS</sequence>
<dbReference type="Pfam" id="PF00381">
    <property type="entry name" value="PTS-HPr"/>
    <property type="match status" value="1"/>
</dbReference>
<organism evidence="7 8">
    <name type="scientific">Tessaracoccus flavus</name>
    <dbReference type="NCBI Taxonomy" id="1610493"/>
    <lineage>
        <taxon>Bacteria</taxon>
        <taxon>Bacillati</taxon>
        <taxon>Actinomycetota</taxon>
        <taxon>Actinomycetes</taxon>
        <taxon>Propionibacteriales</taxon>
        <taxon>Propionibacteriaceae</taxon>
        <taxon>Tessaracoccus</taxon>
    </lineage>
</organism>
<dbReference type="GO" id="GO:0005737">
    <property type="term" value="C:cytoplasm"/>
    <property type="evidence" value="ECO:0007669"/>
    <property type="project" value="UniProtKB-SubCell"/>
</dbReference>
<accession>A0A1Q2CC39</accession>
<name>A0A1Q2CC39_9ACTN</name>
<evidence type="ECO:0000256" key="1">
    <source>
        <dbReference type="ARBA" id="ARBA00003681"/>
    </source>
</evidence>
<keyword evidence="5" id="KW-0598">Phosphotransferase system</keyword>
<evidence type="ECO:0000256" key="5">
    <source>
        <dbReference type="ARBA" id="ARBA00022683"/>
    </source>
</evidence>
<dbReference type="RefSeq" id="WP_077339780.1">
    <property type="nucleotide sequence ID" value="NZ_CP019605.1"/>
</dbReference>
<evidence type="ECO:0000313" key="8">
    <source>
        <dbReference type="Proteomes" id="UP000188324"/>
    </source>
</evidence>
<dbReference type="STRING" id="1610493.RPIT_01270"/>